<comment type="caution">
    <text evidence="2">The sequence shown here is derived from an EMBL/GenBank/DDBJ whole genome shotgun (WGS) entry which is preliminary data.</text>
</comment>
<name>A0A7J7FVK0_CAMSI</name>
<feature type="compositionally biased region" description="Polar residues" evidence="1">
    <location>
        <begin position="1"/>
        <end position="14"/>
    </location>
</feature>
<dbReference type="EMBL" id="JACBKZ010000014">
    <property type="protein sequence ID" value="KAF5931698.1"/>
    <property type="molecule type" value="Genomic_DNA"/>
</dbReference>
<evidence type="ECO:0000313" key="2">
    <source>
        <dbReference type="EMBL" id="KAF5931698.1"/>
    </source>
</evidence>
<organism evidence="2 3">
    <name type="scientific">Camellia sinensis</name>
    <name type="common">Tea plant</name>
    <name type="synonym">Thea sinensis</name>
    <dbReference type="NCBI Taxonomy" id="4442"/>
    <lineage>
        <taxon>Eukaryota</taxon>
        <taxon>Viridiplantae</taxon>
        <taxon>Streptophyta</taxon>
        <taxon>Embryophyta</taxon>
        <taxon>Tracheophyta</taxon>
        <taxon>Spermatophyta</taxon>
        <taxon>Magnoliopsida</taxon>
        <taxon>eudicotyledons</taxon>
        <taxon>Gunneridae</taxon>
        <taxon>Pentapetalae</taxon>
        <taxon>asterids</taxon>
        <taxon>Ericales</taxon>
        <taxon>Theaceae</taxon>
        <taxon>Camellia</taxon>
    </lineage>
</organism>
<reference evidence="3" key="1">
    <citation type="journal article" date="2020" name="Nat. Commun.">
        <title>Genome assembly of wild tea tree DASZ reveals pedigree and selection history of tea varieties.</title>
        <authorList>
            <person name="Zhang W."/>
            <person name="Zhang Y."/>
            <person name="Qiu H."/>
            <person name="Guo Y."/>
            <person name="Wan H."/>
            <person name="Zhang X."/>
            <person name="Scossa F."/>
            <person name="Alseekh S."/>
            <person name="Zhang Q."/>
            <person name="Wang P."/>
            <person name="Xu L."/>
            <person name="Schmidt M.H."/>
            <person name="Jia X."/>
            <person name="Li D."/>
            <person name="Zhu A."/>
            <person name="Guo F."/>
            <person name="Chen W."/>
            <person name="Ni D."/>
            <person name="Usadel B."/>
            <person name="Fernie A.R."/>
            <person name="Wen W."/>
        </authorList>
    </citation>
    <scope>NUCLEOTIDE SEQUENCE [LARGE SCALE GENOMIC DNA]</scope>
    <source>
        <strain evidence="3">cv. G240</strain>
    </source>
</reference>
<reference evidence="2 3" key="2">
    <citation type="submission" date="2020-07" db="EMBL/GenBank/DDBJ databases">
        <title>Genome assembly of wild tea tree DASZ reveals pedigree and selection history of tea varieties.</title>
        <authorList>
            <person name="Zhang W."/>
        </authorList>
    </citation>
    <scope>NUCLEOTIDE SEQUENCE [LARGE SCALE GENOMIC DNA]</scope>
    <source>
        <strain evidence="3">cv. G240</strain>
        <tissue evidence="2">Leaf</tissue>
    </source>
</reference>
<keyword evidence="3" id="KW-1185">Reference proteome</keyword>
<feature type="compositionally biased region" description="Polar residues" evidence="1">
    <location>
        <begin position="61"/>
        <end position="74"/>
    </location>
</feature>
<dbReference type="Proteomes" id="UP000593564">
    <property type="component" value="Unassembled WGS sequence"/>
</dbReference>
<evidence type="ECO:0000313" key="3">
    <source>
        <dbReference type="Proteomes" id="UP000593564"/>
    </source>
</evidence>
<sequence>MKFLNQPTSVQRSQPKPRPTAEAETPWLKHHYHRSFPNERKTHQNHPSKLSWAPKEEATQKRNNQNNNLSKSRD</sequence>
<accession>A0A7J7FVK0</accession>
<protein>
    <submittedName>
        <fullName evidence="2">Uncharacterized protein</fullName>
    </submittedName>
</protein>
<dbReference type="AlphaFoldDB" id="A0A7J7FVK0"/>
<evidence type="ECO:0000256" key="1">
    <source>
        <dbReference type="SAM" id="MobiDB-lite"/>
    </source>
</evidence>
<feature type="region of interest" description="Disordered" evidence="1">
    <location>
        <begin position="1"/>
        <end position="74"/>
    </location>
</feature>
<proteinExistence type="predicted"/>
<gene>
    <name evidence="2" type="ORF">HYC85_027869</name>
</gene>